<dbReference type="SMART" id="SM00271">
    <property type="entry name" value="DnaJ"/>
    <property type="match status" value="1"/>
</dbReference>
<evidence type="ECO:0000259" key="4">
    <source>
        <dbReference type="PROSITE" id="PS50076"/>
    </source>
</evidence>
<dbReference type="PANTHER" id="PTHR44157:SF1">
    <property type="entry name" value="DNAJ HOMOLOG SUBFAMILY C MEMBER 11"/>
    <property type="match status" value="1"/>
</dbReference>
<dbReference type="AlphaFoldDB" id="A0ABD3VKB9"/>
<evidence type="ECO:0000313" key="6">
    <source>
        <dbReference type="Proteomes" id="UP001634394"/>
    </source>
</evidence>
<keyword evidence="6" id="KW-1185">Reference proteome</keyword>
<evidence type="ECO:0000256" key="2">
    <source>
        <dbReference type="SAM" id="MobiDB-lite"/>
    </source>
</evidence>
<sequence length="573" mass="65135">MAAPLEENDTDLFKDDYYAILNLPKDASKDDVNNAYRKFSKIFHPDKHQDPLKKKNAEQMFGKLKRAHEVLSDEHKRVIYDLYGEKGLETYGMEVISRTKTPAEIIAEYERFQKEQEDRRLQQQTNPRGQVTIGLNATDLFDRYAGYEEYEDYEEPRFPTVEINNMNISQTVECPLTVKDTVVVGGTMSTQNGRGSGVFLATWRRLLSNKSWAELETTVGTSKSVNLKVSRQLTKRIIGTASCGLHATDRGFRPGVSSVLIVQLDQNLQGRITWNVLFPSFLATSVIYDTQNHHALFSIQLGIMSTFVIGSYTRKFQEMEGKARVAIKAGTFGIIFEYGVEKRITKFSTLGATVVLGVPTGVLLKIKLNRGQQTFNFPIMLSEQILPSAIFYGTFIPIFAYFVIKKIIIDPFLQEQTKKEAEKKRQEHSDKVAQRKREAEAAVELMKETVERSIEVEEKKMGLVIIKALYGKLVGMEGEMAQHDCIDVTIPIQALVKDSKLIVPDTTSKSNLPGFYDPTLGDEKQLYIKYKFHNRLHVVTLRDEEPIRLPQQKHRVKDELEPSNNSSAEGPRS</sequence>
<dbReference type="Pfam" id="PF00226">
    <property type="entry name" value="DnaJ"/>
    <property type="match status" value="1"/>
</dbReference>
<dbReference type="InterPro" id="IPR036869">
    <property type="entry name" value="J_dom_sf"/>
</dbReference>
<dbReference type="InterPro" id="IPR001623">
    <property type="entry name" value="DnaJ_domain"/>
</dbReference>
<dbReference type="InterPro" id="IPR024586">
    <property type="entry name" value="DnaJ-like_C11_C"/>
</dbReference>
<name>A0ABD3VKB9_SINWO</name>
<evidence type="ECO:0000313" key="5">
    <source>
        <dbReference type="EMBL" id="KAL3861143.1"/>
    </source>
</evidence>
<keyword evidence="1" id="KW-0143">Chaperone</keyword>
<dbReference type="Pfam" id="PF11875">
    <property type="entry name" value="DnaJ-like_C11_C"/>
    <property type="match status" value="1"/>
</dbReference>
<dbReference type="Pfam" id="PF22774">
    <property type="entry name" value="DNAJC11_beta-barrel"/>
    <property type="match status" value="1"/>
</dbReference>
<protein>
    <recommendedName>
        <fullName evidence="4">J domain-containing protein</fullName>
    </recommendedName>
</protein>
<dbReference type="SUPFAM" id="SSF46565">
    <property type="entry name" value="Chaperone J-domain"/>
    <property type="match status" value="1"/>
</dbReference>
<dbReference type="InterPro" id="IPR052243">
    <property type="entry name" value="Mito_inner_membrane_organizer"/>
</dbReference>
<dbReference type="PANTHER" id="PTHR44157">
    <property type="entry name" value="DNAJ HOMOLOG SUBFAMILY C MEMBER 11"/>
    <property type="match status" value="1"/>
</dbReference>
<dbReference type="PRINTS" id="PR00625">
    <property type="entry name" value="JDOMAIN"/>
</dbReference>
<evidence type="ECO:0000256" key="3">
    <source>
        <dbReference type="SAM" id="Phobius"/>
    </source>
</evidence>
<feature type="compositionally biased region" description="Polar residues" evidence="2">
    <location>
        <begin position="562"/>
        <end position="573"/>
    </location>
</feature>
<keyword evidence="3" id="KW-0472">Membrane</keyword>
<dbReference type="PROSITE" id="PS50076">
    <property type="entry name" value="DNAJ_2"/>
    <property type="match status" value="1"/>
</dbReference>
<dbReference type="CDD" id="cd06257">
    <property type="entry name" value="DnaJ"/>
    <property type="match status" value="1"/>
</dbReference>
<accession>A0ABD3VKB9</accession>
<evidence type="ECO:0000256" key="1">
    <source>
        <dbReference type="ARBA" id="ARBA00023186"/>
    </source>
</evidence>
<keyword evidence="3" id="KW-1133">Transmembrane helix</keyword>
<dbReference type="Proteomes" id="UP001634394">
    <property type="component" value="Unassembled WGS sequence"/>
</dbReference>
<dbReference type="InterPro" id="IPR055225">
    <property type="entry name" value="DNAJC11-like_beta-barrel"/>
</dbReference>
<feature type="transmembrane region" description="Helical" evidence="3">
    <location>
        <begin position="385"/>
        <end position="404"/>
    </location>
</feature>
<dbReference type="Gene3D" id="1.10.287.110">
    <property type="entry name" value="DnaJ domain"/>
    <property type="match status" value="1"/>
</dbReference>
<keyword evidence="3" id="KW-0812">Transmembrane</keyword>
<gene>
    <name evidence="5" type="ORF">ACJMK2_007212</name>
</gene>
<dbReference type="EMBL" id="JBJQND010000011">
    <property type="protein sequence ID" value="KAL3861143.1"/>
    <property type="molecule type" value="Genomic_DNA"/>
</dbReference>
<proteinExistence type="predicted"/>
<feature type="domain" description="J" evidence="4">
    <location>
        <begin position="16"/>
        <end position="84"/>
    </location>
</feature>
<feature type="region of interest" description="Disordered" evidence="2">
    <location>
        <begin position="547"/>
        <end position="573"/>
    </location>
</feature>
<organism evidence="5 6">
    <name type="scientific">Sinanodonta woodiana</name>
    <name type="common">Chinese pond mussel</name>
    <name type="synonym">Anodonta woodiana</name>
    <dbReference type="NCBI Taxonomy" id="1069815"/>
    <lineage>
        <taxon>Eukaryota</taxon>
        <taxon>Metazoa</taxon>
        <taxon>Spiralia</taxon>
        <taxon>Lophotrochozoa</taxon>
        <taxon>Mollusca</taxon>
        <taxon>Bivalvia</taxon>
        <taxon>Autobranchia</taxon>
        <taxon>Heteroconchia</taxon>
        <taxon>Palaeoheterodonta</taxon>
        <taxon>Unionida</taxon>
        <taxon>Unionoidea</taxon>
        <taxon>Unionidae</taxon>
        <taxon>Unioninae</taxon>
        <taxon>Sinanodonta</taxon>
    </lineage>
</organism>
<comment type="caution">
    <text evidence="5">The sequence shown here is derived from an EMBL/GenBank/DDBJ whole genome shotgun (WGS) entry which is preliminary data.</text>
</comment>
<reference evidence="5 6" key="1">
    <citation type="submission" date="2024-11" db="EMBL/GenBank/DDBJ databases">
        <title>Chromosome-level genome assembly of the freshwater bivalve Anodonta woodiana.</title>
        <authorList>
            <person name="Chen X."/>
        </authorList>
    </citation>
    <scope>NUCLEOTIDE SEQUENCE [LARGE SCALE GENOMIC DNA]</scope>
    <source>
        <strain evidence="5">MN2024</strain>
        <tissue evidence="5">Gills</tissue>
    </source>
</reference>